<evidence type="ECO:0000313" key="4">
    <source>
        <dbReference type="Proteomes" id="UP000184396"/>
    </source>
</evidence>
<dbReference type="eggNOG" id="ENOG50303CZ">
    <property type="taxonomic scope" value="Bacteria"/>
</dbReference>
<feature type="compositionally biased region" description="Basic and acidic residues" evidence="1">
    <location>
        <begin position="49"/>
        <end position="62"/>
    </location>
</feature>
<feature type="compositionally biased region" description="Polar residues" evidence="1">
    <location>
        <begin position="1"/>
        <end position="14"/>
    </location>
</feature>
<evidence type="ECO:0000256" key="1">
    <source>
        <dbReference type="SAM" id="MobiDB-lite"/>
    </source>
</evidence>
<dbReference type="RefSeq" id="WP_019387025.1">
    <property type="nucleotide sequence ID" value="NZ_ALIH01000004.1"/>
</dbReference>
<dbReference type="EMBL" id="FQYK01000001">
    <property type="protein sequence ID" value="SHI30236.1"/>
    <property type="molecule type" value="Genomic_DNA"/>
</dbReference>
<dbReference type="AlphaFoldDB" id="A0A1M6A1D8"/>
<keyword evidence="2" id="KW-0472">Membrane</keyword>
<dbReference type="OrthoDB" id="5491447at2"/>
<proteinExistence type="predicted"/>
<dbReference type="Proteomes" id="UP000184396">
    <property type="component" value="Unassembled WGS sequence"/>
</dbReference>
<keyword evidence="4" id="KW-1185">Reference proteome</keyword>
<reference evidence="3 4" key="1">
    <citation type="submission" date="2016-11" db="EMBL/GenBank/DDBJ databases">
        <authorList>
            <person name="Jaros S."/>
            <person name="Januszkiewicz K."/>
            <person name="Wedrychowicz H."/>
        </authorList>
    </citation>
    <scope>NUCLEOTIDE SEQUENCE [LARGE SCALE GENOMIC DNA]</scope>
    <source>
        <strain evidence="3 4">CGMCC 1.12213</strain>
    </source>
</reference>
<protein>
    <recommendedName>
        <fullName evidence="5">DUF4129 domain-containing protein</fullName>
    </recommendedName>
</protein>
<accession>A0A1M6A1D8</accession>
<keyword evidence="2" id="KW-1133">Transmembrane helix</keyword>
<feature type="region of interest" description="Disordered" evidence="1">
    <location>
        <begin position="36"/>
        <end position="63"/>
    </location>
</feature>
<keyword evidence="2" id="KW-0812">Transmembrane</keyword>
<name>A0A1M6A1D8_9FLAO</name>
<evidence type="ECO:0000256" key="2">
    <source>
        <dbReference type="SAM" id="Phobius"/>
    </source>
</evidence>
<evidence type="ECO:0008006" key="5">
    <source>
        <dbReference type="Google" id="ProtNLM"/>
    </source>
</evidence>
<feature type="transmembrane region" description="Helical" evidence="2">
    <location>
        <begin position="74"/>
        <end position="94"/>
    </location>
</feature>
<organism evidence="3 4">
    <name type="scientific">Algibacter luteus</name>
    <dbReference type="NCBI Taxonomy" id="1178825"/>
    <lineage>
        <taxon>Bacteria</taxon>
        <taxon>Pseudomonadati</taxon>
        <taxon>Bacteroidota</taxon>
        <taxon>Flavobacteriia</taxon>
        <taxon>Flavobacteriales</taxon>
        <taxon>Flavobacteriaceae</taxon>
        <taxon>Algibacter</taxon>
    </lineage>
</organism>
<feature type="region of interest" description="Disordered" evidence="1">
    <location>
        <begin position="1"/>
        <end position="22"/>
    </location>
</feature>
<evidence type="ECO:0000313" key="3">
    <source>
        <dbReference type="EMBL" id="SHI30236.1"/>
    </source>
</evidence>
<dbReference type="STRING" id="1178825.SAMN05216261_0138"/>
<gene>
    <name evidence="3" type="ORF">SAMN05216261_0138</name>
</gene>
<sequence>MASAIQLVQTPDSQRTFDNDFKDRYRSEKYNYEGTKIVSETPSGSGNYEDYKNEEAKRKEQNNSDSISINLGPLAWIFYIAIAGAVIFLVYILINEGGSNLFSSNRNKTVNNFEEITVENIKNADIITLIKNAENDDDYRLAIRYYYLLVLKTLSLKNYIKFEDDKTNNEYLIEVSDKPFSKDFQYTSYLYNYIWYGEFPINLNNYITAKTNMETLLKQVK</sequence>